<feature type="domain" description="AB hydrolase-1" evidence="1">
    <location>
        <begin position="55"/>
        <end position="311"/>
    </location>
</feature>
<dbReference type="PANTHER" id="PTHR43689">
    <property type="entry name" value="HYDROLASE"/>
    <property type="match status" value="1"/>
</dbReference>
<evidence type="ECO:0000313" key="2">
    <source>
        <dbReference type="EMBL" id="PUB12740.1"/>
    </source>
</evidence>
<dbReference type="PANTHER" id="PTHR43689:SF8">
    <property type="entry name" value="ALPHA_BETA-HYDROLASES SUPERFAMILY PROTEIN"/>
    <property type="match status" value="1"/>
</dbReference>
<accession>A0A2T6KCT9</accession>
<dbReference type="RefSeq" id="WP_245882691.1">
    <property type="nucleotide sequence ID" value="NZ_QBUD01000009.1"/>
</dbReference>
<reference evidence="2 3" key="1">
    <citation type="submission" date="2018-04" db="EMBL/GenBank/DDBJ databases">
        <title>Genomic Encyclopedia of Archaeal and Bacterial Type Strains, Phase II (KMG-II): from individual species to whole genera.</title>
        <authorList>
            <person name="Goeker M."/>
        </authorList>
    </citation>
    <scope>NUCLEOTIDE SEQUENCE [LARGE SCALE GENOMIC DNA]</scope>
    <source>
        <strain evidence="2 3">DSM 29955</strain>
    </source>
</reference>
<dbReference type="Gene3D" id="3.40.50.1820">
    <property type="entry name" value="alpha/beta hydrolase"/>
    <property type="match status" value="1"/>
</dbReference>
<sequence>MITTVTLCAVLAIGVTGCARYRAAQAEQTYPPVGQFAEVTGGQVHYVQKGSGPHLILLHGAGGNLREFTFDLMDRLTDRYTVTAFDRPGMGYTDRVQGVETGPVATEGDSPLQQARMLREAATALGITDPIVAGHSFGGIVAYAWAVEGLDSDNPVNAKALVSLAGVTMPWPGDLDPYYTINGSAFGGLVTVPLIAALTPPSVVRSRIEGTFAPQPAPDGYAEHIGAGLTLRQDSFRANIRQVNTLRAHVVELSKRYPDLTLPIEIVHGNADDTVPINIHAEVVIEIVPSANLTALDGVGHMPHHAAPEVVTTAIDRAATRAKLR</sequence>
<dbReference type="EMBL" id="QBUD01000009">
    <property type="protein sequence ID" value="PUB12740.1"/>
    <property type="molecule type" value="Genomic_DNA"/>
</dbReference>
<evidence type="ECO:0000313" key="3">
    <source>
        <dbReference type="Proteomes" id="UP000244523"/>
    </source>
</evidence>
<name>A0A2T6KCT9_9RHOB</name>
<dbReference type="InterPro" id="IPR000073">
    <property type="entry name" value="AB_hydrolase_1"/>
</dbReference>
<gene>
    <name evidence="2" type="ORF">C8N45_10948</name>
</gene>
<protein>
    <submittedName>
        <fullName evidence="2">Pimeloyl-ACP methyl ester carboxylesterase</fullName>
    </submittedName>
</protein>
<dbReference type="SUPFAM" id="SSF53474">
    <property type="entry name" value="alpha/beta-Hydrolases"/>
    <property type="match status" value="1"/>
</dbReference>
<proteinExistence type="predicted"/>
<comment type="caution">
    <text evidence="2">The sequence shown here is derived from an EMBL/GenBank/DDBJ whole genome shotgun (WGS) entry which is preliminary data.</text>
</comment>
<organism evidence="2 3">
    <name type="scientific">Yoonia sediminilitoris</name>
    <dbReference type="NCBI Taxonomy" id="1286148"/>
    <lineage>
        <taxon>Bacteria</taxon>
        <taxon>Pseudomonadati</taxon>
        <taxon>Pseudomonadota</taxon>
        <taxon>Alphaproteobacteria</taxon>
        <taxon>Rhodobacterales</taxon>
        <taxon>Paracoccaceae</taxon>
        <taxon>Yoonia</taxon>
    </lineage>
</organism>
<keyword evidence="3" id="KW-1185">Reference proteome</keyword>
<dbReference type="Proteomes" id="UP000244523">
    <property type="component" value="Unassembled WGS sequence"/>
</dbReference>
<dbReference type="InterPro" id="IPR029058">
    <property type="entry name" value="AB_hydrolase_fold"/>
</dbReference>
<dbReference type="AlphaFoldDB" id="A0A2T6KCT9"/>
<evidence type="ECO:0000259" key="1">
    <source>
        <dbReference type="Pfam" id="PF12697"/>
    </source>
</evidence>
<dbReference type="Pfam" id="PF12697">
    <property type="entry name" value="Abhydrolase_6"/>
    <property type="match status" value="1"/>
</dbReference>